<reference evidence="2 3" key="1">
    <citation type="journal article" date="2019" name="Nat. Ecol. Evol.">
        <title>Megaphylogeny resolves global patterns of mushroom evolution.</title>
        <authorList>
            <person name="Varga T."/>
            <person name="Krizsan K."/>
            <person name="Foldi C."/>
            <person name="Dima B."/>
            <person name="Sanchez-Garcia M."/>
            <person name="Sanchez-Ramirez S."/>
            <person name="Szollosi G.J."/>
            <person name="Szarkandi J.G."/>
            <person name="Papp V."/>
            <person name="Albert L."/>
            <person name="Andreopoulos W."/>
            <person name="Angelini C."/>
            <person name="Antonin V."/>
            <person name="Barry K.W."/>
            <person name="Bougher N.L."/>
            <person name="Buchanan P."/>
            <person name="Buyck B."/>
            <person name="Bense V."/>
            <person name="Catcheside P."/>
            <person name="Chovatia M."/>
            <person name="Cooper J."/>
            <person name="Damon W."/>
            <person name="Desjardin D."/>
            <person name="Finy P."/>
            <person name="Geml J."/>
            <person name="Haridas S."/>
            <person name="Hughes K."/>
            <person name="Justo A."/>
            <person name="Karasinski D."/>
            <person name="Kautmanova I."/>
            <person name="Kiss B."/>
            <person name="Kocsube S."/>
            <person name="Kotiranta H."/>
            <person name="LaButti K.M."/>
            <person name="Lechner B.E."/>
            <person name="Liimatainen K."/>
            <person name="Lipzen A."/>
            <person name="Lukacs Z."/>
            <person name="Mihaltcheva S."/>
            <person name="Morgado L.N."/>
            <person name="Niskanen T."/>
            <person name="Noordeloos M.E."/>
            <person name="Ohm R.A."/>
            <person name="Ortiz-Santana B."/>
            <person name="Ovrebo C."/>
            <person name="Racz N."/>
            <person name="Riley R."/>
            <person name="Savchenko A."/>
            <person name="Shiryaev A."/>
            <person name="Soop K."/>
            <person name="Spirin V."/>
            <person name="Szebenyi C."/>
            <person name="Tomsovsky M."/>
            <person name="Tulloss R.E."/>
            <person name="Uehling J."/>
            <person name="Grigoriev I.V."/>
            <person name="Vagvolgyi C."/>
            <person name="Papp T."/>
            <person name="Martin F.M."/>
            <person name="Miettinen O."/>
            <person name="Hibbett D.S."/>
            <person name="Nagy L.G."/>
        </authorList>
    </citation>
    <scope>NUCLEOTIDE SEQUENCE [LARGE SCALE GENOMIC DNA]</scope>
    <source>
        <strain evidence="2 3">CBS 121175</strain>
    </source>
</reference>
<gene>
    <name evidence="2" type="ORF">FA15DRAFT_707243</name>
</gene>
<accession>A0A5C3KM61</accession>
<dbReference type="EMBL" id="ML210269">
    <property type="protein sequence ID" value="TFK21410.1"/>
    <property type="molecule type" value="Genomic_DNA"/>
</dbReference>
<feature type="region of interest" description="Disordered" evidence="1">
    <location>
        <begin position="125"/>
        <end position="163"/>
    </location>
</feature>
<feature type="compositionally biased region" description="Polar residues" evidence="1">
    <location>
        <begin position="9"/>
        <end position="20"/>
    </location>
</feature>
<feature type="region of interest" description="Disordered" evidence="1">
    <location>
        <begin position="49"/>
        <end position="78"/>
    </location>
</feature>
<dbReference type="Proteomes" id="UP000307440">
    <property type="component" value="Unassembled WGS sequence"/>
</dbReference>
<proteinExistence type="predicted"/>
<evidence type="ECO:0000313" key="2">
    <source>
        <dbReference type="EMBL" id="TFK21410.1"/>
    </source>
</evidence>
<feature type="compositionally biased region" description="Low complexity" evidence="1">
    <location>
        <begin position="21"/>
        <end position="33"/>
    </location>
</feature>
<protein>
    <submittedName>
        <fullName evidence="2">Uncharacterized protein</fullName>
    </submittedName>
</protein>
<sequence>MDPSILSHCPNTSGNSETPQLSSLKSSISAESLQSNASCLANSMILTASGQSASTTKSTEPPTTPPDMNTDLPPDTRTMLLEPNLAGRQEELWLDSEDPMTSISKWSHGIPKGPIEVDDDWIRIGRDQDEGGSSFSRPPTPLLDEEPDDGPDNAFPPPPPIPEKLGKLIDRLHRQGLKDLMQRYALCHSAQDTAEVLLDIAENQMRLHSTRFQNEEPIATGETIIRWADEHWDENDPRREYVQNVQAVMIQERNAHRTKLLFDWVREGIQSRESDC</sequence>
<dbReference type="AlphaFoldDB" id="A0A5C3KM61"/>
<name>A0A5C3KM61_COPMA</name>
<feature type="region of interest" description="Disordered" evidence="1">
    <location>
        <begin position="1"/>
        <end position="33"/>
    </location>
</feature>
<feature type="compositionally biased region" description="Low complexity" evidence="1">
    <location>
        <begin position="52"/>
        <end position="61"/>
    </location>
</feature>
<keyword evidence="3" id="KW-1185">Reference proteome</keyword>
<evidence type="ECO:0000256" key="1">
    <source>
        <dbReference type="SAM" id="MobiDB-lite"/>
    </source>
</evidence>
<evidence type="ECO:0000313" key="3">
    <source>
        <dbReference type="Proteomes" id="UP000307440"/>
    </source>
</evidence>
<organism evidence="2 3">
    <name type="scientific">Coprinopsis marcescibilis</name>
    <name type="common">Agaric fungus</name>
    <name type="synonym">Psathyrella marcescibilis</name>
    <dbReference type="NCBI Taxonomy" id="230819"/>
    <lineage>
        <taxon>Eukaryota</taxon>
        <taxon>Fungi</taxon>
        <taxon>Dikarya</taxon>
        <taxon>Basidiomycota</taxon>
        <taxon>Agaricomycotina</taxon>
        <taxon>Agaricomycetes</taxon>
        <taxon>Agaricomycetidae</taxon>
        <taxon>Agaricales</taxon>
        <taxon>Agaricineae</taxon>
        <taxon>Psathyrellaceae</taxon>
        <taxon>Coprinopsis</taxon>
    </lineage>
</organism>